<name>A0AAE9YTY8_9GAMM</name>
<dbReference type="KEGG" id="tact:SG35_006135"/>
<organism evidence="1 2">
    <name type="scientific">Thalassomonas actiniarum</name>
    <dbReference type="NCBI Taxonomy" id="485447"/>
    <lineage>
        <taxon>Bacteria</taxon>
        <taxon>Pseudomonadati</taxon>
        <taxon>Pseudomonadota</taxon>
        <taxon>Gammaproteobacteria</taxon>
        <taxon>Alteromonadales</taxon>
        <taxon>Colwelliaceae</taxon>
        <taxon>Thalassomonas</taxon>
    </lineage>
</organism>
<dbReference type="Proteomes" id="UP000032568">
    <property type="component" value="Chromosome"/>
</dbReference>
<dbReference type="AlphaFoldDB" id="A0AAE9YTY8"/>
<accession>A0AAE9YTY8</accession>
<dbReference type="PANTHER" id="PTHR37316">
    <property type="entry name" value="TEICHOIC ACID GLYCEROL-PHOSPHATE PRIMASE"/>
    <property type="match status" value="1"/>
</dbReference>
<dbReference type="InterPro" id="IPR007554">
    <property type="entry name" value="Glycerophosphate_synth"/>
</dbReference>
<dbReference type="PANTHER" id="PTHR37316:SF3">
    <property type="entry name" value="TEICHOIC ACID GLYCEROL-PHOSPHATE TRANSFERASE"/>
    <property type="match status" value="1"/>
</dbReference>
<dbReference type="InterPro" id="IPR051612">
    <property type="entry name" value="Teichoic_Acid_Biosynth"/>
</dbReference>
<dbReference type="EMBL" id="CP059735">
    <property type="protein sequence ID" value="WDE00230.1"/>
    <property type="molecule type" value="Genomic_DNA"/>
</dbReference>
<protein>
    <submittedName>
        <fullName evidence="1">CDP-glycerol glycerophosphotransferase family protein</fullName>
    </submittedName>
</protein>
<dbReference type="GO" id="GO:0047355">
    <property type="term" value="F:CDP-glycerol glycerophosphotransferase activity"/>
    <property type="evidence" value="ECO:0007669"/>
    <property type="project" value="InterPro"/>
</dbReference>
<dbReference type="InterPro" id="IPR043148">
    <property type="entry name" value="TagF_C"/>
</dbReference>
<reference evidence="1 2" key="1">
    <citation type="journal article" date="2015" name="Genome Announc.">
        <title>Draft Genome Sequences of Marine Isolates of Thalassomonas viridans and Thalassomonas actiniarum.</title>
        <authorList>
            <person name="Olonade I."/>
            <person name="van Zyl L.J."/>
            <person name="Trindade M."/>
        </authorList>
    </citation>
    <scope>NUCLEOTIDE SEQUENCE [LARGE SCALE GENOMIC DNA]</scope>
    <source>
        <strain evidence="1 2">A5K-106</strain>
    </source>
</reference>
<gene>
    <name evidence="1" type="ORF">SG35_006135</name>
</gene>
<keyword evidence="2" id="KW-1185">Reference proteome</keyword>
<reference evidence="1 2" key="2">
    <citation type="journal article" date="2022" name="Mar. Drugs">
        <title>Bioassay-Guided Fractionation Leads to the Detection of Cholic Acid Generated by the Rare Thalassomonas sp.</title>
        <authorList>
            <person name="Pheiffer F."/>
            <person name="Schneider Y.K."/>
            <person name="Hansen E.H."/>
            <person name="Andersen J.H."/>
            <person name="Isaksson J."/>
            <person name="Busche T."/>
            <person name="R C."/>
            <person name="Kalinowski J."/>
            <person name="Zyl L.V."/>
            <person name="Trindade M."/>
        </authorList>
    </citation>
    <scope>NUCLEOTIDE SEQUENCE [LARGE SCALE GENOMIC DNA]</scope>
    <source>
        <strain evidence="1 2">A5K-106</strain>
    </source>
</reference>
<dbReference type="GO" id="GO:0016020">
    <property type="term" value="C:membrane"/>
    <property type="evidence" value="ECO:0007669"/>
    <property type="project" value="InterPro"/>
</dbReference>
<dbReference type="RefSeq" id="WP_044832275.1">
    <property type="nucleotide sequence ID" value="NZ_CP059735.1"/>
</dbReference>
<dbReference type="Gene3D" id="3.40.50.12580">
    <property type="match status" value="1"/>
</dbReference>
<proteinExistence type="predicted"/>
<dbReference type="SUPFAM" id="SSF53756">
    <property type="entry name" value="UDP-Glycosyltransferase/glycogen phosphorylase"/>
    <property type="match status" value="1"/>
</dbReference>
<dbReference type="Pfam" id="PF04464">
    <property type="entry name" value="Glyphos_transf"/>
    <property type="match status" value="1"/>
</dbReference>
<evidence type="ECO:0000313" key="1">
    <source>
        <dbReference type="EMBL" id="WDE00230.1"/>
    </source>
</evidence>
<evidence type="ECO:0000313" key="2">
    <source>
        <dbReference type="Proteomes" id="UP000032568"/>
    </source>
</evidence>
<sequence>MVLSYYLLKLPYTVIWEVRELFNLNKDVMLYCANALDYQIFASVQKHLPPLKIIAKDKKAQQELAAIGVSSKVYPVFPKGVIMCRQAGYKFPASRMKKVGMRHGAYTFKPFANSKGYNLLDHFYMTSSREVERAQAVGITCAKAVGFPKLDPMFDGSVDTEQLAALAKGAGLDDSKATLLFTATWNDSGVSAISHWYDKLDSLTADYNILVTVHPWTKDEIKQKIKNTKQVFFIDTADIVPYIQLADVCIGDTSSVLAECCALEKDMVTFTVDDGKRTVQEVKQLIKEFSIQIDQFDQLAGAIKQALTKPQHLAQARTKANKIMFDQLDGKAGLRAANYLKELFPQLNQTNN</sequence>